<dbReference type="InterPro" id="IPR054779">
    <property type="entry name" value="Cys_pept_put_mycoplasmatota"/>
</dbReference>
<protein>
    <submittedName>
        <fullName evidence="2">Uncharacterized protein</fullName>
    </submittedName>
</protein>
<organism evidence="2 3">
    <name type="scientific">Mycoplasmopsis phocirhinis</name>
    <dbReference type="NCBI Taxonomy" id="142650"/>
    <lineage>
        <taxon>Bacteria</taxon>
        <taxon>Bacillati</taxon>
        <taxon>Mycoplasmatota</taxon>
        <taxon>Mycoplasmoidales</taxon>
        <taxon>Metamycoplasmataceae</taxon>
        <taxon>Mycoplasmopsis</taxon>
    </lineage>
</organism>
<accession>A0A4P6MP42</accession>
<evidence type="ECO:0000313" key="2">
    <source>
        <dbReference type="EMBL" id="QBF34640.1"/>
    </source>
</evidence>
<gene>
    <name evidence="2" type="ORF">EG856_01745</name>
</gene>
<sequence>MKIKKWKIISLATATPVIATTIAANTNYYSIGVNDKSQILRLQNIVEKEIQSFSNNNQKIKKYKFLKLERDGGDDNEIVILFVFEKNGYAIYDVKELKLRELNLEFKIDETLFEKIDSYIPFVTFNNFLTKKTKKHNNKINLNIDKKLLTQKESNLPKKRSKRFIKPFSRWTDEAENINFAKELIKADYEVPHSWWFKVNSKMFGYAENTNSYWKFHEYLQKPILNGFDKESYYNSEGICMIIALSLLIQYQHFFVNSNWISEDLEKKYISYPDYAGTYKHEAYNNSRENIDYIKQNNLPAIPYVSPGFTIELLKHGWYKHFALNSWRNLRDTLVNYTKSINKTSYDWFHGESFFQKPWEQIYNNRPTLLAGSLKYSNDEVINHGVVAYGKWYDKGNSIYRDKYLVHMGWEGYSQVVLDYNWYSRTFGISFSIIDTEKDDNKILKPFFQKDWQNLTAKELNIK</sequence>
<reference evidence="2 3" key="1">
    <citation type="submission" date="2019-01" db="EMBL/GenBank/DDBJ databases">
        <title>Complete sequence and annotation of the Mycoplasma phocirhinis strain 852T genome.</title>
        <authorList>
            <person name="Frasca S.Jr."/>
            <person name="Kutish G.F."/>
            <person name="Castellanos Gell J."/>
            <person name="Michaels D.L."/>
            <person name="Brown D.R."/>
        </authorList>
    </citation>
    <scope>NUCLEOTIDE SEQUENCE [LARGE SCALE GENOMIC DNA]</scope>
    <source>
        <strain evidence="2 3">852</strain>
    </source>
</reference>
<dbReference type="AlphaFoldDB" id="A0A4P6MP42"/>
<name>A0A4P6MP42_9BACT</name>
<keyword evidence="3" id="KW-1185">Reference proteome</keyword>
<evidence type="ECO:0000256" key="1">
    <source>
        <dbReference type="SAM" id="SignalP"/>
    </source>
</evidence>
<evidence type="ECO:0000313" key="3">
    <source>
        <dbReference type="Proteomes" id="UP000289326"/>
    </source>
</evidence>
<feature type="chain" id="PRO_5020214442" evidence="1">
    <location>
        <begin position="20"/>
        <end position="463"/>
    </location>
</feature>
<dbReference type="EMBL" id="CP034841">
    <property type="protein sequence ID" value="QBF34640.1"/>
    <property type="molecule type" value="Genomic_DNA"/>
</dbReference>
<dbReference type="NCBIfam" id="NF045837">
    <property type="entry name" value="Mplas_Cys_pep"/>
    <property type="match status" value="1"/>
</dbReference>
<keyword evidence="1" id="KW-0732">Signal</keyword>
<feature type="signal peptide" evidence="1">
    <location>
        <begin position="1"/>
        <end position="19"/>
    </location>
</feature>
<dbReference type="KEGG" id="mphi:EG856_01745"/>
<dbReference type="OrthoDB" id="394997at2"/>
<dbReference type="RefSeq" id="WP_130429417.1">
    <property type="nucleotide sequence ID" value="NZ_CP034841.1"/>
</dbReference>
<proteinExistence type="predicted"/>
<dbReference type="Proteomes" id="UP000289326">
    <property type="component" value="Chromosome"/>
</dbReference>